<gene>
    <name evidence="2" type="ORF">BCV70DRAFT_111902</name>
</gene>
<proteinExistence type="predicted"/>
<evidence type="ECO:0000313" key="3">
    <source>
        <dbReference type="Proteomes" id="UP000246740"/>
    </source>
</evidence>
<evidence type="ECO:0000256" key="1">
    <source>
        <dbReference type="SAM" id="Phobius"/>
    </source>
</evidence>
<evidence type="ECO:0000313" key="2">
    <source>
        <dbReference type="EMBL" id="PWY99702.1"/>
    </source>
</evidence>
<keyword evidence="1" id="KW-0472">Membrane</keyword>
<accession>A0A317XPF7</accession>
<dbReference type="Proteomes" id="UP000246740">
    <property type="component" value="Unassembled WGS sequence"/>
</dbReference>
<dbReference type="InParanoid" id="A0A317XPF7"/>
<keyword evidence="1" id="KW-0812">Transmembrane</keyword>
<dbReference type="EMBL" id="KZ819194">
    <property type="protein sequence ID" value="PWY99702.1"/>
    <property type="molecule type" value="Genomic_DNA"/>
</dbReference>
<reference evidence="2 3" key="1">
    <citation type="journal article" date="2018" name="Mol. Biol. Evol.">
        <title>Broad Genomic Sampling Reveals a Smut Pathogenic Ancestry of the Fungal Clade Ustilaginomycotina.</title>
        <authorList>
            <person name="Kijpornyongpan T."/>
            <person name="Mondo S.J."/>
            <person name="Barry K."/>
            <person name="Sandor L."/>
            <person name="Lee J."/>
            <person name="Lipzen A."/>
            <person name="Pangilinan J."/>
            <person name="LaButti K."/>
            <person name="Hainaut M."/>
            <person name="Henrissat B."/>
            <person name="Grigoriev I.V."/>
            <person name="Spatafora J.W."/>
            <person name="Aime M.C."/>
        </authorList>
    </citation>
    <scope>NUCLEOTIDE SEQUENCE [LARGE SCALE GENOMIC DNA]</scope>
    <source>
        <strain evidence="2 3">MCA 3645</strain>
    </source>
</reference>
<name>A0A317XPF7_9BASI</name>
<organism evidence="2 3">
    <name type="scientific">Testicularia cyperi</name>
    <dbReference type="NCBI Taxonomy" id="1882483"/>
    <lineage>
        <taxon>Eukaryota</taxon>
        <taxon>Fungi</taxon>
        <taxon>Dikarya</taxon>
        <taxon>Basidiomycota</taxon>
        <taxon>Ustilaginomycotina</taxon>
        <taxon>Ustilaginomycetes</taxon>
        <taxon>Ustilaginales</taxon>
        <taxon>Anthracoideaceae</taxon>
        <taxon>Testicularia</taxon>
    </lineage>
</organism>
<keyword evidence="1" id="KW-1133">Transmembrane helix</keyword>
<keyword evidence="3" id="KW-1185">Reference proteome</keyword>
<dbReference type="AlphaFoldDB" id="A0A317XPF7"/>
<feature type="transmembrane region" description="Helical" evidence="1">
    <location>
        <begin position="78"/>
        <end position="100"/>
    </location>
</feature>
<protein>
    <submittedName>
        <fullName evidence="2">Uncharacterized protein</fullName>
    </submittedName>
</protein>
<sequence length="136" mass="14795">MAQIMQANTRLGIQHCWSARRTMCKAEVSRPPFVGDGSASVSACPGLPGLCLAGWLLPCFKVLDPLCRRRPAVRVKPLLWPSVHPFPLLFLVGASMRLAFARFSSSTTHSSPFPSERIATQLDQSQTGSISLSSEI</sequence>